<dbReference type="EMBL" id="JAABOJ010000006">
    <property type="protein sequence ID" value="KAF3285980.1"/>
    <property type="molecule type" value="Genomic_DNA"/>
</dbReference>
<gene>
    <name evidence="1" type="ORF">TWF970_009546</name>
</gene>
<organism evidence="1 2">
    <name type="scientific">Orbilia oligospora</name>
    <name type="common">Nematode-trapping fungus</name>
    <name type="synonym">Arthrobotrys oligospora</name>
    <dbReference type="NCBI Taxonomy" id="2813651"/>
    <lineage>
        <taxon>Eukaryota</taxon>
        <taxon>Fungi</taxon>
        <taxon>Dikarya</taxon>
        <taxon>Ascomycota</taxon>
        <taxon>Pezizomycotina</taxon>
        <taxon>Orbiliomycetes</taxon>
        <taxon>Orbiliales</taxon>
        <taxon>Orbiliaceae</taxon>
        <taxon>Orbilia</taxon>
    </lineage>
</organism>
<proteinExistence type="predicted"/>
<dbReference type="AlphaFoldDB" id="A0A7C8VK94"/>
<evidence type="ECO:0000313" key="2">
    <source>
        <dbReference type="Proteomes" id="UP000474640"/>
    </source>
</evidence>
<comment type="caution">
    <text evidence="1">The sequence shown here is derived from an EMBL/GenBank/DDBJ whole genome shotgun (WGS) entry which is preliminary data.</text>
</comment>
<reference evidence="1 2" key="1">
    <citation type="submission" date="2020-01" db="EMBL/GenBank/DDBJ databases">
        <authorList>
            <person name="Palmer J.M."/>
        </authorList>
    </citation>
    <scope>NUCLEOTIDE SEQUENCE [LARGE SCALE GENOMIC DNA]</scope>
    <source>
        <strain evidence="1 2">TWF970</strain>
    </source>
</reference>
<name>A0A7C8VK94_ORBOL</name>
<accession>A0A7C8VK94</accession>
<evidence type="ECO:0000313" key="1">
    <source>
        <dbReference type="EMBL" id="KAF3285980.1"/>
    </source>
</evidence>
<sequence>MRVVKHLNSERDRVLQGEEGGVEHCVKQPEAGGATFRKEGESMVMQQSYLGIALVLNTPNARLSTLGRQEKADTSYDVWPITSN</sequence>
<dbReference type="Proteomes" id="UP000474640">
    <property type="component" value="Unassembled WGS sequence"/>
</dbReference>
<protein>
    <submittedName>
        <fullName evidence="1">Uncharacterized protein</fullName>
    </submittedName>
</protein>
<dbReference type="OrthoDB" id="10278630at2759"/>